<comment type="subunit">
    <text evidence="5">Homodimer.</text>
</comment>
<protein>
    <recommendedName>
        <fullName evidence="5">3-dehydroquinate dehydratase</fullName>
        <shortName evidence="5">3-dehydroquinase</shortName>
        <ecNumber evidence="5">4.2.1.10</ecNumber>
    </recommendedName>
    <alternativeName>
        <fullName evidence="5">Type I DHQase</fullName>
    </alternativeName>
    <alternativeName>
        <fullName evidence="5">Type I dehydroquinase</fullName>
        <shortName evidence="5">DHQ1</shortName>
    </alternativeName>
</protein>
<keyword evidence="7" id="KW-1185">Reference proteome</keyword>
<dbReference type="NCBIfam" id="TIGR01093">
    <property type="entry name" value="aroD"/>
    <property type="match status" value="1"/>
</dbReference>
<keyword evidence="5" id="KW-0028">Amino-acid biosynthesis</keyword>
<dbReference type="PANTHER" id="PTHR43699:SF1">
    <property type="entry name" value="3-DEHYDROQUINATE DEHYDRATASE"/>
    <property type="match status" value="1"/>
</dbReference>
<proteinExistence type="inferred from homology"/>
<dbReference type="RefSeq" id="WP_381438212.1">
    <property type="nucleotide sequence ID" value="NZ_JBHSNO010000015.1"/>
</dbReference>
<feature type="binding site" evidence="5">
    <location>
        <position position="231"/>
    </location>
    <ligand>
        <name>3-dehydroquinate</name>
        <dbReference type="ChEBI" id="CHEBI:32364"/>
    </ligand>
</feature>
<dbReference type="PANTHER" id="PTHR43699">
    <property type="entry name" value="3-DEHYDROQUINATE DEHYDRATASE"/>
    <property type="match status" value="1"/>
</dbReference>
<feature type="binding site" evidence="5">
    <location>
        <begin position="42"/>
        <end position="44"/>
    </location>
    <ligand>
        <name>3-dehydroquinate</name>
        <dbReference type="ChEBI" id="CHEBI:32364"/>
    </ligand>
</feature>
<comment type="caution">
    <text evidence="6">The sequence shown here is derived from an EMBL/GenBank/DDBJ whole genome shotgun (WGS) entry which is preliminary data.</text>
</comment>
<comment type="function">
    <text evidence="5">Involved in the third step of the chorismate pathway, which leads to the biosynthesis of aromatic amino acids. Catalyzes the cis-dehydration of 3-dehydroquinate (DHQ) and introduces the first double bond of the aromatic ring to yield 3-dehydroshikimate.</text>
</comment>
<evidence type="ECO:0000313" key="6">
    <source>
        <dbReference type="EMBL" id="MFC5590988.1"/>
    </source>
</evidence>
<dbReference type="InterPro" id="IPR013785">
    <property type="entry name" value="Aldolase_TIM"/>
</dbReference>
<keyword evidence="3 5" id="KW-0456">Lyase</keyword>
<dbReference type="EMBL" id="JBHSNO010000015">
    <property type="protein sequence ID" value="MFC5590988.1"/>
    <property type="molecule type" value="Genomic_DNA"/>
</dbReference>
<dbReference type="Gene3D" id="3.20.20.70">
    <property type="entry name" value="Aldolase class I"/>
    <property type="match status" value="1"/>
</dbReference>
<evidence type="ECO:0000256" key="5">
    <source>
        <dbReference type="HAMAP-Rule" id="MF_00214"/>
    </source>
</evidence>
<dbReference type="Proteomes" id="UP001596109">
    <property type="component" value="Unassembled WGS sequence"/>
</dbReference>
<comment type="similarity">
    <text evidence="5">Belongs to the type-I 3-dehydroquinase family.</text>
</comment>
<sequence>MVTELFKDKKAPYICTPLVGKSREALIHELEMILPKKPDIIEWRADFYEEIADTHSVLLTAKAIAEVTELPFLFTIRSEKEGGERIPLTEKGVVDLLCEICRNSDVDLIDFEVSNEPEYIQTLRKVATENGKKLILSYHNFEYTPHHTEIMKRLIMAEVYGADFAKAAVMPKNKEDVLRLLALTKEMDDRMQIPIITMSMGSLGALSRVNGWMYGSVMTFGVGGQSSAPGQIPIEKLKQLIDLSQETLVDW</sequence>
<keyword evidence="2 5" id="KW-0057">Aromatic amino acid biosynthesis</keyword>
<dbReference type="GO" id="GO:0003855">
    <property type="term" value="F:3-dehydroquinate dehydratase activity"/>
    <property type="evidence" value="ECO:0007669"/>
    <property type="project" value="UniProtKB-EC"/>
</dbReference>
<dbReference type="CDD" id="cd00502">
    <property type="entry name" value="DHQase_I"/>
    <property type="match status" value="1"/>
</dbReference>
<reference evidence="7" key="1">
    <citation type="journal article" date="2019" name="Int. J. Syst. Evol. Microbiol.">
        <title>The Global Catalogue of Microorganisms (GCM) 10K type strain sequencing project: providing services to taxonomists for standard genome sequencing and annotation.</title>
        <authorList>
            <consortium name="The Broad Institute Genomics Platform"/>
            <consortium name="The Broad Institute Genome Sequencing Center for Infectious Disease"/>
            <person name="Wu L."/>
            <person name="Ma J."/>
        </authorList>
    </citation>
    <scope>NUCLEOTIDE SEQUENCE [LARGE SCALE GENOMIC DNA]</scope>
    <source>
        <strain evidence="7">CGMCC 4.1434</strain>
    </source>
</reference>
<dbReference type="InterPro" id="IPR050146">
    <property type="entry name" value="Type-I_3-dehydroquinase"/>
</dbReference>
<keyword evidence="4 5" id="KW-0704">Schiff base</keyword>
<evidence type="ECO:0000256" key="2">
    <source>
        <dbReference type="ARBA" id="ARBA00023141"/>
    </source>
</evidence>
<name>A0ABW0TPZ4_9BACL</name>
<accession>A0ABW0TPZ4</accession>
<evidence type="ECO:0000256" key="1">
    <source>
        <dbReference type="ARBA" id="ARBA00001864"/>
    </source>
</evidence>
<dbReference type="SUPFAM" id="SSF51569">
    <property type="entry name" value="Aldolase"/>
    <property type="match status" value="1"/>
</dbReference>
<dbReference type="InterPro" id="IPR001381">
    <property type="entry name" value="DHquinase_I"/>
</dbReference>
<evidence type="ECO:0000256" key="4">
    <source>
        <dbReference type="ARBA" id="ARBA00023270"/>
    </source>
</evidence>
<dbReference type="Pfam" id="PF01487">
    <property type="entry name" value="DHquinase_I"/>
    <property type="match status" value="1"/>
</dbReference>
<evidence type="ECO:0000313" key="7">
    <source>
        <dbReference type="Proteomes" id="UP001596109"/>
    </source>
</evidence>
<comment type="pathway">
    <text evidence="5">Metabolic intermediate biosynthesis; chorismate biosynthesis; chorismate from D-erythrose 4-phosphate and phosphoenolpyruvate: step 3/7.</text>
</comment>
<dbReference type="HAMAP" id="MF_00214">
    <property type="entry name" value="AroD"/>
    <property type="match status" value="1"/>
</dbReference>
<feature type="binding site" evidence="5">
    <location>
        <position position="208"/>
    </location>
    <ligand>
        <name>3-dehydroquinate</name>
        <dbReference type="ChEBI" id="CHEBI:32364"/>
    </ligand>
</feature>
<comment type="catalytic activity">
    <reaction evidence="1 5">
        <text>3-dehydroquinate = 3-dehydroshikimate + H2O</text>
        <dbReference type="Rhea" id="RHEA:21096"/>
        <dbReference type="ChEBI" id="CHEBI:15377"/>
        <dbReference type="ChEBI" id="CHEBI:16630"/>
        <dbReference type="ChEBI" id="CHEBI:32364"/>
        <dbReference type="EC" id="4.2.1.10"/>
    </reaction>
</comment>
<feature type="binding site" evidence="5">
    <location>
        <position position="227"/>
    </location>
    <ligand>
        <name>3-dehydroquinate</name>
        <dbReference type="ChEBI" id="CHEBI:32364"/>
    </ligand>
</feature>
<comment type="caution">
    <text evidence="5">Lacks conserved residue(s) required for the propagation of feature annotation.</text>
</comment>
<feature type="active site" description="Schiff-base intermediate with substrate" evidence="5">
    <location>
        <position position="166"/>
    </location>
</feature>
<gene>
    <name evidence="5 6" type="primary">aroD</name>
    <name evidence="6" type="ORF">ACFPRA_19090</name>
</gene>
<dbReference type="EC" id="4.2.1.10" evidence="5"/>
<organism evidence="6 7">
    <name type="scientific">Sporosarcina soli</name>
    <dbReference type="NCBI Taxonomy" id="334736"/>
    <lineage>
        <taxon>Bacteria</taxon>
        <taxon>Bacillati</taxon>
        <taxon>Bacillota</taxon>
        <taxon>Bacilli</taxon>
        <taxon>Bacillales</taxon>
        <taxon>Caryophanaceae</taxon>
        <taxon>Sporosarcina</taxon>
    </lineage>
</organism>
<feature type="binding site" evidence="5">
    <location>
        <position position="77"/>
    </location>
    <ligand>
        <name>3-dehydroquinate</name>
        <dbReference type="ChEBI" id="CHEBI:32364"/>
    </ligand>
</feature>
<feature type="active site" description="Proton donor/acceptor" evidence="5">
    <location>
        <position position="139"/>
    </location>
</feature>
<evidence type="ECO:0000256" key="3">
    <source>
        <dbReference type="ARBA" id="ARBA00023239"/>
    </source>
</evidence>